<evidence type="ECO:0000259" key="2">
    <source>
        <dbReference type="Pfam" id="PF00266"/>
    </source>
</evidence>
<dbReference type="PANTHER" id="PTHR43586">
    <property type="entry name" value="CYSTEINE DESULFURASE"/>
    <property type="match status" value="1"/>
</dbReference>
<protein>
    <submittedName>
        <fullName evidence="3">Cysteine desulfurase family protein (TIGR01976 family)</fullName>
    </submittedName>
</protein>
<dbReference type="Proteomes" id="UP000295724">
    <property type="component" value="Unassembled WGS sequence"/>
</dbReference>
<name>A0A4R6XPV9_9GAMM</name>
<evidence type="ECO:0000313" key="3">
    <source>
        <dbReference type="EMBL" id="TDR20439.1"/>
    </source>
</evidence>
<reference evidence="3 4" key="1">
    <citation type="submission" date="2019-03" db="EMBL/GenBank/DDBJ databases">
        <title>Genomic Encyclopedia of Type Strains, Phase IV (KMG-IV): sequencing the most valuable type-strain genomes for metagenomic binning, comparative biology and taxonomic classification.</title>
        <authorList>
            <person name="Goeker M."/>
        </authorList>
    </citation>
    <scope>NUCLEOTIDE SEQUENCE [LARGE SCALE GENOMIC DNA]</scope>
    <source>
        <strain evidence="3 4">DSM 25488</strain>
    </source>
</reference>
<dbReference type="RefSeq" id="WP_099018287.1">
    <property type="nucleotide sequence ID" value="NZ_NIHB01000001.1"/>
</dbReference>
<dbReference type="InterPro" id="IPR015422">
    <property type="entry name" value="PyrdxlP-dep_Trfase_small"/>
</dbReference>
<dbReference type="AlphaFoldDB" id="A0A4R6XPV9"/>
<keyword evidence="4" id="KW-1185">Reference proteome</keyword>
<dbReference type="Gene3D" id="3.40.640.10">
    <property type="entry name" value="Type I PLP-dependent aspartate aminotransferase-like (Major domain)"/>
    <property type="match status" value="1"/>
</dbReference>
<accession>A0A4R6XPV9</accession>
<sequence length="409" mass="45521">MDIDWVRSQFPVFQKDQAMVFMDNAGGSQTVRHAIEAIVKYLTEYDVQLGASYATSAAATKQLEQATLAIQTYVNAKRTEEVIVGASSTSLIRILSLCLAKGWQAGDEVIITDVDHEANRAAWVDLQQQGIVIKTWKIRPDTFELHSDDLLALMTERTQLVCFTHVSNILGTINPITEWTQLIHDHGAMACVDGVAYAPHRLIDVQAWDVDFYFFSTYKTFGPHQGVMYGKLKILDALPGFNHAFIQTTPYKFQPGNVNYELCYAMGGVVKYLCELGAGHSVAVNRADLSKAYDWIALHEATLLQKLLDYLATVPEIRIVGINNSAVNQRVATLSMVHESLASDAIVEHVDQHHIGIRFGDFYAVKLIDHLGLRDKQGVVRISLAHYNTAEEVDALIKALHEIFCGSNV</sequence>
<dbReference type="InterPro" id="IPR015424">
    <property type="entry name" value="PyrdxlP-dep_Trfase"/>
</dbReference>
<dbReference type="InterPro" id="IPR000192">
    <property type="entry name" value="Aminotrans_V_dom"/>
</dbReference>
<dbReference type="Gene3D" id="3.90.1150.10">
    <property type="entry name" value="Aspartate Aminotransferase, domain 1"/>
    <property type="match status" value="1"/>
</dbReference>
<evidence type="ECO:0000313" key="4">
    <source>
        <dbReference type="Proteomes" id="UP000295724"/>
    </source>
</evidence>
<dbReference type="InterPro" id="IPR015421">
    <property type="entry name" value="PyrdxlP-dep_Trfase_major"/>
</dbReference>
<organism evidence="3 4">
    <name type="scientific">Marinicella litoralis</name>
    <dbReference type="NCBI Taxonomy" id="644220"/>
    <lineage>
        <taxon>Bacteria</taxon>
        <taxon>Pseudomonadati</taxon>
        <taxon>Pseudomonadota</taxon>
        <taxon>Gammaproteobacteria</taxon>
        <taxon>Lysobacterales</taxon>
        <taxon>Marinicellaceae</taxon>
        <taxon>Marinicella</taxon>
    </lineage>
</organism>
<gene>
    <name evidence="3" type="ORF">C8D91_1411</name>
</gene>
<dbReference type="Pfam" id="PF00266">
    <property type="entry name" value="Aminotran_5"/>
    <property type="match status" value="1"/>
</dbReference>
<comment type="caution">
    <text evidence="3">The sequence shown here is derived from an EMBL/GenBank/DDBJ whole genome shotgun (WGS) entry which is preliminary data.</text>
</comment>
<dbReference type="EMBL" id="SNZB01000003">
    <property type="protein sequence ID" value="TDR20439.1"/>
    <property type="molecule type" value="Genomic_DNA"/>
</dbReference>
<proteinExistence type="predicted"/>
<keyword evidence="1" id="KW-0663">Pyridoxal phosphate</keyword>
<dbReference type="NCBIfam" id="TIGR01976">
    <property type="entry name" value="am_tr_V_VC1184"/>
    <property type="match status" value="1"/>
</dbReference>
<dbReference type="PANTHER" id="PTHR43586:SF21">
    <property type="entry name" value="PYRIDOXAL PHOSPHATE (PLP)-DEPENDENT ASPARTATE AMINOTRANSFERASE SUPERFAMILY"/>
    <property type="match status" value="1"/>
</dbReference>
<dbReference type="SUPFAM" id="SSF53383">
    <property type="entry name" value="PLP-dependent transferases"/>
    <property type="match status" value="1"/>
</dbReference>
<dbReference type="OrthoDB" id="9808002at2"/>
<evidence type="ECO:0000256" key="1">
    <source>
        <dbReference type="ARBA" id="ARBA00022898"/>
    </source>
</evidence>
<dbReference type="InterPro" id="IPR011340">
    <property type="entry name" value="Cys_dSase-rel"/>
</dbReference>
<feature type="domain" description="Aminotransferase class V" evidence="2">
    <location>
        <begin position="20"/>
        <end position="396"/>
    </location>
</feature>